<protein>
    <recommendedName>
        <fullName evidence="6">EamA domain-containing protein</fullName>
    </recommendedName>
</protein>
<feature type="transmembrane region" description="Helical" evidence="5">
    <location>
        <begin position="207"/>
        <end position="227"/>
    </location>
</feature>
<comment type="caution">
    <text evidence="7">The sequence shown here is derived from an EMBL/GenBank/DDBJ whole genome shotgun (WGS) entry which is preliminary data.</text>
</comment>
<keyword evidence="3 5" id="KW-1133">Transmembrane helix</keyword>
<dbReference type="InterPro" id="IPR000620">
    <property type="entry name" value="EamA_dom"/>
</dbReference>
<evidence type="ECO:0000256" key="4">
    <source>
        <dbReference type="ARBA" id="ARBA00023136"/>
    </source>
</evidence>
<feature type="transmembrane region" description="Helical" evidence="5">
    <location>
        <begin position="269"/>
        <end position="288"/>
    </location>
</feature>
<evidence type="ECO:0000256" key="5">
    <source>
        <dbReference type="SAM" id="Phobius"/>
    </source>
</evidence>
<dbReference type="PANTHER" id="PTHR22911:SF6">
    <property type="entry name" value="SOLUTE CARRIER FAMILY 35 MEMBER G1"/>
    <property type="match status" value="1"/>
</dbReference>
<dbReference type="PROSITE" id="PS51257">
    <property type="entry name" value="PROKAR_LIPOPROTEIN"/>
    <property type="match status" value="1"/>
</dbReference>
<sequence length="411" mass="44476">MSSRIKSLTKPITSFYNDNYGLLLVIASQGCLQLVNVAVKKLNGIDPPVPILELILIRMGMTWLFSIALMSALPRYPGHQHHSSSHRYYNNVQDPFLGPKGVRLLLLFRGLGGFLGIFGVYTALAYISLSDATVLTFLSPLTTAIAGCIFLNEKFVKSQLIAGLLSLFGVILIARPASIFGTVDKAVSIELEELVSPVEETSSEKRLLAVGVSLIGVFGSTIAYTCLRAIGKRAHALHSLVSFSSQSVVATVIGILATRTPLTLPTQPLFALLLLEIGVLGFLAQVLLTTGLQHEQAGRATMAIYTQIVWASIFEKLWFPGTAPSVMSVVGTVIIIGSAVYVALTKQKTEGEEGEEGEEGKEDLVAMRRLDADADTDLERGVTVRLLDDQDESKVVEEDIDVDAKSDAERR</sequence>
<gene>
    <name evidence="7" type="ORF">AAF712_014208</name>
</gene>
<feature type="transmembrane region" description="Helical" evidence="5">
    <location>
        <begin position="300"/>
        <end position="319"/>
    </location>
</feature>
<keyword evidence="2 5" id="KW-0812">Transmembrane</keyword>
<dbReference type="Pfam" id="PF00892">
    <property type="entry name" value="EamA"/>
    <property type="match status" value="2"/>
</dbReference>
<comment type="subcellular location">
    <subcellularLocation>
        <location evidence="1">Membrane</location>
        <topology evidence="1">Multi-pass membrane protein</topology>
    </subcellularLocation>
</comment>
<keyword evidence="8" id="KW-1185">Reference proteome</keyword>
<name>A0ABR2ZCY1_9AGAR</name>
<feature type="transmembrane region" description="Helical" evidence="5">
    <location>
        <begin position="51"/>
        <end position="73"/>
    </location>
</feature>
<evidence type="ECO:0000256" key="2">
    <source>
        <dbReference type="ARBA" id="ARBA00022692"/>
    </source>
</evidence>
<dbReference type="Proteomes" id="UP001437256">
    <property type="component" value="Unassembled WGS sequence"/>
</dbReference>
<feature type="transmembrane region" description="Helical" evidence="5">
    <location>
        <begin position="164"/>
        <end position="187"/>
    </location>
</feature>
<feature type="transmembrane region" description="Helical" evidence="5">
    <location>
        <begin position="239"/>
        <end position="257"/>
    </location>
</feature>
<feature type="transmembrane region" description="Helical" evidence="5">
    <location>
        <begin position="106"/>
        <end position="127"/>
    </location>
</feature>
<organism evidence="7 8">
    <name type="scientific">Marasmius tenuissimus</name>
    <dbReference type="NCBI Taxonomy" id="585030"/>
    <lineage>
        <taxon>Eukaryota</taxon>
        <taxon>Fungi</taxon>
        <taxon>Dikarya</taxon>
        <taxon>Basidiomycota</taxon>
        <taxon>Agaricomycotina</taxon>
        <taxon>Agaricomycetes</taxon>
        <taxon>Agaricomycetidae</taxon>
        <taxon>Agaricales</taxon>
        <taxon>Marasmiineae</taxon>
        <taxon>Marasmiaceae</taxon>
        <taxon>Marasmius</taxon>
    </lineage>
</organism>
<evidence type="ECO:0000313" key="8">
    <source>
        <dbReference type="Proteomes" id="UP001437256"/>
    </source>
</evidence>
<feature type="domain" description="EamA" evidence="6">
    <location>
        <begin position="272"/>
        <end position="342"/>
    </location>
</feature>
<accession>A0ABR2ZCY1</accession>
<evidence type="ECO:0000256" key="3">
    <source>
        <dbReference type="ARBA" id="ARBA00022989"/>
    </source>
</evidence>
<feature type="transmembrane region" description="Helical" evidence="5">
    <location>
        <begin position="133"/>
        <end position="152"/>
    </location>
</feature>
<dbReference type="PANTHER" id="PTHR22911">
    <property type="entry name" value="ACYL-MALONYL CONDENSING ENZYME-RELATED"/>
    <property type="match status" value="1"/>
</dbReference>
<dbReference type="InterPro" id="IPR037185">
    <property type="entry name" value="EmrE-like"/>
</dbReference>
<proteinExistence type="predicted"/>
<feature type="transmembrane region" description="Helical" evidence="5">
    <location>
        <begin position="325"/>
        <end position="344"/>
    </location>
</feature>
<reference evidence="7 8" key="1">
    <citation type="submission" date="2024-05" db="EMBL/GenBank/DDBJ databases">
        <title>A draft genome resource for the thread blight pathogen Marasmius tenuissimus strain MS-2.</title>
        <authorList>
            <person name="Yulfo-Soto G.E."/>
            <person name="Baruah I.K."/>
            <person name="Amoako-Attah I."/>
            <person name="Bukari Y."/>
            <person name="Meinhardt L.W."/>
            <person name="Bailey B.A."/>
            <person name="Cohen S.P."/>
        </authorList>
    </citation>
    <scope>NUCLEOTIDE SEQUENCE [LARGE SCALE GENOMIC DNA]</scope>
    <source>
        <strain evidence="7 8">MS-2</strain>
    </source>
</reference>
<evidence type="ECO:0000313" key="7">
    <source>
        <dbReference type="EMBL" id="KAL0059077.1"/>
    </source>
</evidence>
<feature type="domain" description="EamA" evidence="6">
    <location>
        <begin position="87"/>
        <end position="174"/>
    </location>
</feature>
<dbReference type="EMBL" id="JBBXMP010000251">
    <property type="protein sequence ID" value="KAL0059077.1"/>
    <property type="molecule type" value="Genomic_DNA"/>
</dbReference>
<evidence type="ECO:0000256" key="1">
    <source>
        <dbReference type="ARBA" id="ARBA00004141"/>
    </source>
</evidence>
<feature type="transmembrane region" description="Helical" evidence="5">
    <location>
        <begin position="20"/>
        <end position="39"/>
    </location>
</feature>
<keyword evidence="4 5" id="KW-0472">Membrane</keyword>
<dbReference type="SUPFAM" id="SSF103481">
    <property type="entry name" value="Multidrug resistance efflux transporter EmrE"/>
    <property type="match status" value="2"/>
</dbReference>
<dbReference type="Gene3D" id="1.10.3730.20">
    <property type="match status" value="1"/>
</dbReference>
<evidence type="ECO:0000259" key="6">
    <source>
        <dbReference type="Pfam" id="PF00892"/>
    </source>
</evidence>